<dbReference type="Pfam" id="PF23960">
    <property type="entry name" value="DUF7289"/>
    <property type="match status" value="1"/>
</dbReference>
<dbReference type="STRING" id="660518.SAMN05216218_104287"/>
<dbReference type="InterPro" id="IPR055713">
    <property type="entry name" value="DUF7289"/>
</dbReference>
<dbReference type="EMBL" id="FNBK01000004">
    <property type="protein sequence ID" value="SDF22515.1"/>
    <property type="molecule type" value="Genomic_DNA"/>
</dbReference>
<sequence>MTRAQSNVVGVALLLGIAVISMAALTAAVGALVQHNAASADAARVATALDDALEPVETTGQHSDTVRFTSGHLSTVDREIRILDASGVRATVEVGGLVFEARDRRVSYVGDAIVRRSGGSAWLHDGPPITATAGGDVFVASVARLNASAGGVGGTGETTATVRTRVRHNRTALGTGTFGIAIETATPGPLERWFRERGATVSRRDFDGDGTESVVGRFPGSRTGYLVVHDMHAEVNGG</sequence>
<protein>
    <recommendedName>
        <fullName evidence="3">Flagellin N-terminal-like domain-containing protein</fullName>
    </recommendedName>
</protein>
<gene>
    <name evidence="1" type="ORF">SAMN05216218_104287</name>
</gene>
<evidence type="ECO:0000313" key="2">
    <source>
        <dbReference type="Proteomes" id="UP000199076"/>
    </source>
</evidence>
<evidence type="ECO:0000313" key="1">
    <source>
        <dbReference type="EMBL" id="SDF22515.1"/>
    </source>
</evidence>
<dbReference type="OrthoDB" id="282668at2157"/>
<name>A0A1G7JC85_9EURY</name>
<proteinExistence type="predicted"/>
<keyword evidence="2" id="KW-1185">Reference proteome</keyword>
<dbReference type="RefSeq" id="WP_092690062.1">
    <property type="nucleotide sequence ID" value="NZ_FNBK01000004.1"/>
</dbReference>
<dbReference type="Proteomes" id="UP000199076">
    <property type="component" value="Unassembled WGS sequence"/>
</dbReference>
<evidence type="ECO:0008006" key="3">
    <source>
        <dbReference type="Google" id="ProtNLM"/>
    </source>
</evidence>
<reference evidence="2" key="1">
    <citation type="submission" date="2016-10" db="EMBL/GenBank/DDBJ databases">
        <authorList>
            <person name="Varghese N."/>
            <person name="Submissions S."/>
        </authorList>
    </citation>
    <scope>NUCLEOTIDE SEQUENCE [LARGE SCALE GENOMIC DNA]</scope>
    <source>
        <strain evidence="2">IBRC-M 10760</strain>
    </source>
</reference>
<accession>A0A1G7JC85</accession>
<dbReference type="AlphaFoldDB" id="A0A1G7JC85"/>
<organism evidence="1 2">
    <name type="scientific">Halorientalis regularis</name>
    <dbReference type="NCBI Taxonomy" id="660518"/>
    <lineage>
        <taxon>Archaea</taxon>
        <taxon>Methanobacteriati</taxon>
        <taxon>Methanobacteriota</taxon>
        <taxon>Stenosarchaea group</taxon>
        <taxon>Halobacteria</taxon>
        <taxon>Halobacteriales</taxon>
        <taxon>Haloarculaceae</taxon>
        <taxon>Halorientalis</taxon>
    </lineage>
</organism>